<dbReference type="PANTHER" id="PTHR34039">
    <property type="entry name" value="UPF0102 PROTEIN YRAN"/>
    <property type="match status" value="1"/>
</dbReference>
<dbReference type="InterPro" id="IPR003509">
    <property type="entry name" value="UPF0102_YraN-like"/>
</dbReference>
<dbReference type="Pfam" id="PF02021">
    <property type="entry name" value="UPF0102"/>
    <property type="match status" value="1"/>
</dbReference>
<evidence type="ECO:0000256" key="2">
    <source>
        <dbReference type="HAMAP-Rule" id="MF_00048"/>
    </source>
</evidence>
<dbReference type="SUPFAM" id="SSF52980">
    <property type="entry name" value="Restriction endonuclease-like"/>
    <property type="match status" value="1"/>
</dbReference>
<evidence type="ECO:0000313" key="4">
    <source>
        <dbReference type="Proteomes" id="UP000619260"/>
    </source>
</evidence>
<evidence type="ECO:0000256" key="1">
    <source>
        <dbReference type="ARBA" id="ARBA00006738"/>
    </source>
</evidence>
<dbReference type="NCBIfam" id="NF009150">
    <property type="entry name" value="PRK12497.1-3"/>
    <property type="match status" value="1"/>
</dbReference>
<reference evidence="3" key="1">
    <citation type="submission" date="2021-01" db="EMBL/GenBank/DDBJ databases">
        <title>Whole genome shotgun sequence of Virgisporangium aliadipatigenens NBRC 105644.</title>
        <authorList>
            <person name="Komaki H."/>
            <person name="Tamura T."/>
        </authorList>
    </citation>
    <scope>NUCLEOTIDE SEQUENCE</scope>
    <source>
        <strain evidence="3">NBRC 105644</strain>
    </source>
</reference>
<name>A0A8J3YIB0_9ACTN</name>
<comment type="similarity">
    <text evidence="1 2">Belongs to the UPF0102 family.</text>
</comment>
<sequence length="120" mass="13577">MTSVKNAVGAYGERRAVAYLTAEAGMWVLERNWRCAEGEVDLVCRDGDTIVFVEVKTRRSGRFGAPVEALVPDKVERLRRLASLWLAEHRPGRVDVRFDVVSVWRPLRGRALVDHVRGAF</sequence>
<gene>
    <name evidence="3" type="ORF">Val02_27100</name>
</gene>
<dbReference type="CDD" id="cd20736">
    <property type="entry name" value="PoNe_Nuclease"/>
    <property type="match status" value="1"/>
</dbReference>
<comment type="caution">
    <text evidence="3">The sequence shown here is derived from an EMBL/GenBank/DDBJ whole genome shotgun (WGS) entry which is preliminary data.</text>
</comment>
<organism evidence="3 4">
    <name type="scientific">Virgisporangium aliadipatigenens</name>
    <dbReference type="NCBI Taxonomy" id="741659"/>
    <lineage>
        <taxon>Bacteria</taxon>
        <taxon>Bacillati</taxon>
        <taxon>Actinomycetota</taxon>
        <taxon>Actinomycetes</taxon>
        <taxon>Micromonosporales</taxon>
        <taxon>Micromonosporaceae</taxon>
        <taxon>Virgisporangium</taxon>
    </lineage>
</organism>
<accession>A0A8J3YIB0</accession>
<dbReference type="GO" id="GO:0003676">
    <property type="term" value="F:nucleic acid binding"/>
    <property type="evidence" value="ECO:0007669"/>
    <property type="project" value="InterPro"/>
</dbReference>
<evidence type="ECO:0000313" key="3">
    <source>
        <dbReference type="EMBL" id="GIJ45824.1"/>
    </source>
</evidence>
<dbReference type="Proteomes" id="UP000619260">
    <property type="component" value="Unassembled WGS sequence"/>
</dbReference>
<dbReference type="RefSeq" id="WP_203899362.1">
    <property type="nucleotide sequence ID" value="NZ_BOPF01000008.1"/>
</dbReference>
<dbReference type="HAMAP" id="MF_00048">
    <property type="entry name" value="UPF0102"/>
    <property type="match status" value="1"/>
</dbReference>
<dbReference type="InterPro" id="IPR011856">
    <property type="entry name" value="tRNA_endonuc-like_dom_sf"/>
</dbReference>
<dbReference type="NCBIfam" id="NF009154">
    <property type="entry name" value="PRK12497.3-3"/>
    <property type="match status" value="1"/>
</dbReference>
<protein>
    <recommendedName>
        <fullName evidence="2">UPF0102 protein Val02_27100</fullName>
    </recommendedName>
</protein>
<keyword evidence="4" id="KW-1185">Reference proteome</keyword>
<dbReference type="AlphaFoldDB" id="A0A8J3YIB0"/>
<dbReference type="InterPro" id="IPR011335">
    <property type="entry name" value="Restrct_endonuc-II-like"/>
</dbReference>
<dbReference type="Gene3D" id="3.40.1350.10">
    <property type="match status" value="1"/>
</dbReference>
<dbReference type="EMBL" id="BOPF01000008">
    <property type="protein sequence ID" value="GIJ45824.1"/>
    <property type="molecule type" value="Genomic_DNA"/>
</dbReference>
<dbReference type="PANTHER" id="PTHR34039:SF1">
    <property type="entry name" value="UPF0102 PROTEIN YRAN"/>
    <property type="match status" value="1"/>
</dbReference>
<proteinExistence type="inferred from homology"/>
<dbReference type="NCBIfam" id="TIGR00252">
    <property type="entry name" value="YraN family protein"/>
    <property type="match status" value="1"/>
</dbReference>